<keyword evidence="4" id="KW-0560">Oxidoreductase</keyword>
<dbReference type="EMBL" id="CAJMWZ010003380">
    <property type="protein sequence ID" value="CAE6473551.1"/>
    <property type="molecule type" value="Genomic_DNA"/>
</dbReference>
<keyword evidence="3" id="KW-0274">FAD</keyword>
<evidence type="ECO:0000313" key="6">
    <source>
        <dbReference type="Proteomes" id="UP000663850"/>
    </source>
</evidence>
<dbReference type="GO" id="GO:0050660">
    <property type="term" value="F:flavin adenine dinucleotide binding"/>
    <property type="evidence" value="ECO:0007669"/>
    <property type="project" value="InterPro"/>
</dbReference>
<proteinExistence type="inferred from homology"/>
<evidence type="ECO:0000256" key="3">
    <source>
        <dbReference type="ARBA" id="ARBA00022827"/>
    </source>
</evidence>
<dbReference type="Proteomes" id="UP000663850">
    <property type="component" value="Unassembled WGS sequence"/>
</dbReference>
<evidence type="ECO:0000313" key="5">
    <source>
        <dbReference type="EMBL" id="CAE6473551.1"/>
    </source>
</evidence>
<dbReference type="InterPro" id="IPR051209">
    <property type="entry name" value="FAD-bind_Monooxygenase_sf"/>
</dbReference>
<dbReference type="AlphaFoldDB" id="A0A8H3C420"/>
<dbReference type="PANTHER" id="PTHR42877:SF4">
    <property type="entry name" value="FAD_NAD(P)-BINDING DOMAIN-CONTAINING PROTEIN-RELATED"/>
    <property type="match status" value="1"/>
</dbReference>
<comment type="similarity">
    <text evidence="1">Belongs to the FAD-binding monooxygenase family.</text>
</comment>
<evidence type="ECO:0000256" key="2">
    <source>
        <dbReference type="ARBA" id="ARBA00022630"/>
    </source>
</evidence>
<keyword evidence="2" id="KW-0285">Flavoprotein</keyword>
<protein>
    <recommendedName>
        <fullName evidence="7">L-ornithine N(5)-oxygenase</fullName>
    </recommendedName>
</protein>
<comment type="caution">
    <text evidence="5">The sequence shown here is derived from an EMBL/GenBank/DDBJ whole genome shotgun (WGS) entry which is preliminary data.</text>
</comment>
<dbReference type="PANTHER" id="PTHR42877">
    <property type="entry name" value="L-ORNITHINE N(5)-MONOOXYGENASE-RELATED"/>
    <property type="match status" value="1"/>
</dbReference>
<dbReference type="Gene3D" id="3.50.50.60">
    <property type="entry name" value="FAD/NAD(P)-binding domain"/>
    <property type="match status" value="2"/>
</dbReference>
<dbReference type="InterPro" id="IPR036188">
    <property type="entry name" value="FAD/NAD-bd_sf"/>
</dbReference>
<dbReference type="GO" id="GO:0050661">
    <property type="term" value="F:NADP binding"/>
    <property type="evidence" value="ECO:0007669"/>
    <property type="project" value="InterPro"/>
</dbReference>
<accession>A0A8H3C420</accession>
<dbReference type="GO" id="GO:0004499">
    <property type="term" value="F:N,N-dimethylaniline monooxygenase activity"/>
    <property type="evidence" value="ECO:0007669"/>
    <property type="project" value="InterPro"/>
</dbReference>
<dbReference type="InterPro" id="IPR020946">
    <property type="entry name" value="Flavin_mOase-like"/>
</dbReference>
<gene>
    <name evidence="5" type="ORF">RDB_LOCUS65595</name>
</gene>
<organism evidence="5 6">
    <name type="scientific">Rhizoctonia solani</name>
    <dbReference type="NCBI Taxonomy" id="456999"/>
    <lineage>
        <taxon>Eukaryota</taxon>
        <taxon>Fungi</taxon>
        <taxon>Dikarya</taxon>
        <taxon>Basidiomycota</taxon>
        <taxon>Agaricomycotina</taxon>
        <taxon>Agaricomycetes</taxon>
        <taxon>Cantharellales</taxon>
        <taxon>Ceratobasidiaceae</taxon>
        <taxon>Rhizoctonia</taxon>
    </lineage>
</organism>
<evidence type="ECO:0000256" key="1">
    <source>
        <dbReference type="ARBA" id="ARBA00010139"/>
    </source>
</evidence>
<dbReference type="Pfam" id="PF00743">
    <property type="entry name" value="FMO-like"/>
    <property type="match status" value="1"/>
</dbReference>
<dbReference type="SUPFAM" id="SSF51905">
    <property type="entry name" value="FAD/NAD(P)-binding domain"/>
    <property type="match status" value="3"/>
</dbReference>
<name>A0A8H3C420_9AGAM</name>
<evidence type="ECO:0000256" key="4">
    <source>
        <dbReference type="ARBA" id="ARBA00023002"/>
    </source>
</evidence>
<reference evidence="5" key="1">
    <citation type="submission" date="2021-01" db="EMBL/GenBank/DDBJ databases">
        <authorList>
            <person name="Kaushik A."/>
        </authorList>
    </citation>
    <scope>NUCLEOTIDE SEQUENCE</scope>
    <source>
        <strain evidence="5">Type strain: AG8-Rh-89/</strain>
    </source>
</reference>
<sequence>MYAPQDEIHRYWKGIAKKHNIEPHIRFNNEFVSAVWDERGQNYTLRLRNVQTYGVTEVKAKIVISAVGTFHYPRWPAVPGRESFQGEILHAQMWNQGVSLTGKRVALIGNGCAGSQILPAIAEESSTMVTNFCRTPSWYTPRRQKPVPIWAKWAFRNVPLALRGFRLFLAARSEMFYQHLKLGPLASYFRKRVEKVGLCEFVLSIANLHITQDMANYIRSAAPVKYHKYLIPSYDVGCKRIIMDPGYLQALHRPNVDMEWDPILEIVSDGIVTKSGRKHQVDVIAFATGFDIASSVTLNVTGARGQCLEDYYRQEGGPTGYMGTTIPGFPNWITIYGPNIGTGHASVIFAEELQMNYISGLLKPVLQDKVKSFVPRAESAQFWNKWVQSCLNKHVWAGCASWYRADGPNAKIFALWPGGNIHMWWSFRKPNWKHFELVGGERWLLKWCVLDAIGTLLRLGFVAAGINIGALALTKLGQRNELIMFAQKTLQECAGSVCGLLI</sequence>
<evidence type="ECO:0008006" key="7">
    <source>
        <dbReference type="Google" id="ProtNLM"/>
    </source>
</evidence>